<keyword evidence="4" id="KW-0808">Transferase</keyword>
<organism evidence="8 9">
    <name type="scientific">Candidatus Ghiorseimicrobium undicola</name>
    <dbReference type="NCBI Taxonomy" id="1974746"/>
    <lineage>
        <taxon>Bacteria</taxon>
        <taxon>Pseudomonadati</taxon>
        <taxon>Candidatus Omnitrophota</taxon>
        <taxon>Candidatus Ghiorseimicrobium</taxon>
    </lineage>
</organism>
<evidence type="ECO:0008006" key="10">
    <source>
        <dbReference type="Google" id="ProtNLM"/>
    </source>
</evidence>
<keyword evidence="3" id="KW-0997">Cell inner membrane</keyword>
<dbReference type="PANTHER" id="PTHR30606">
    <property type="entry name" value="LIPID A BIOSYNTHESIS LAUROYL ACYLTRANSFERASE"/>
    <property type="match status" value="1"/>
</dbReference>
<proteinExistence type="predicted"/>
<comment type="subcellular location">
    <subcellularLocation>
        <location evidence="1">Cell inner membrane</location>
    </subcellularLocation>
</comment>
<evidence type="ECO:0000256" key="5">
    <source>
        <dbReference type="ARBA" id="ARBA00023136"/>
    </source>
</evidence>
<keyword evidence="7" id="KW-0812">Transmembrane</keyword>
<dbReference type="EMBL" id="PCWA01000014">
    <property type="protein sequence ID" value="PIQ89866.1"/>
    <property type="molecule type" value="Genomic_DNA"/>
</dbReference>
<gene>
    <name evidence="8" type="ORF">COV72_00800</name>
</gene>
<dbReference type="InterPro" id="IPR004960">
    <property type="entry name" value="LipA_acyltrans"/>
</dbReference>
<dbReference type="Proteomes" id="UP000229641">
    <property type="component" value="Unassembled WGS sequence"/>
</dbReference>
<evidence type="ECO:0000256" key="6">
    <source>
        <dbReference type="ARBA" id="ARBA00023315"/>
    </source>
</evidence>
<protein>
    <recommendedName>
        <fullName evidence="10">Lipid A biosynthesis acyltransferase</fullName>
    </recommendedName>
</protein>
<reference evidence="8 9" key="1">
    <citation type="submission" date="2017-09" db="EMBL/GenBank/DDBJ databases">
        <title>Depth-based differentiation of microbial function through sediment-hosted aquifers and enrichment of novel symbionts in the deep terrestrial subsurface.</title>
        <authorList>
            <person name="Probst A.J."/>
            <person name="Ladd B."/>
            <person name="Jarett J.K."/>
            <person name="Geller-Mcgrath D.E."/>
            <person name="Sieber C.M."/>
            <person name="Emerson J.B."/>
            <person name="Anantharaman K."/>
            <person name="Thomas B.C."/>
            <person name="Malmstrom R."/>
            <person name="Stieglmeier M."/>
            <person name="Klingl A."/>
            <person name="Woyke T."/>
            <person name="Ryan C.M."/>
            <person name="Banfield J.F."/>
        </authorList>
    </citation>
    <scope>NUCLEOTIDE SEQUENCE [LARGE SCALE GENOMIC DNA]</scope>
    <source>
        <strain evidence="8">CG11_big_fil_rev_8_21_14_0_20_42_13</strain>
    </source>
</reference>
<dbReference type="AlphaFoldDB" id="A0A2H0LZQ3"/>
<evidence type="ECO:0000313" key="9">
    <source>
        <dbReference type="Proteomes" id="UP000229641"/>
    </source>
</evidence>
<evidence type="ECO:0000256" key="4">
    <source>
        <dbReference type="ARBA" id="ARBA00022679"/>
    </source>
</evidence>
<evidence type="ECO:0000256" key="7">
    <source>
        <dbReference type="SAM" id="Phobius"/>
    </source>
</evidence>
<evidence type="ECO:0000256" key="2">
    <source>
        <dbReference type="ARBA" id="ARBA00022475"/>
    </source>
</evidence>
<dbReference type="GO" id="GO:0005886">
    <property type="term" value="C:plasma membrane"/>
    <property type="evidence" value="ECO:0007669"/>
    <property type="project" value="UniProtKB-SubCell"/>
</dbReference>
<dbReference type="Pfam" id="PF03279">
    <property type="entry name" value="Lip_A_acyltrans"/>
    <property type="match status" value="1"/>
</dbReference>
<name>A0A2H0LZQ3_9BACT</name>
<accession>A0A2H0LZQ3</accession>
<dbReference type="PANTHER" id="PTHR30606:SF10">
    <property type="entry name" value="PHOSPHATIDYLINOSITOL MANNOSIDE ACYLTRANSFERASE"/>
    <property type="match status" value="1"/>
</dbReference>
<comment type="caution">
    <text evidence="8">The sequence shown here is derived from an EMBL/GenBank/DDBJ whole genome shotgun (WGS) entry which is preliminary data.</text>
</comment>
<keyword evidence="2" id="KW-1003">Cell membrane</keyword>
<dbReference type="GO" id="GO:0009247">
    <property type="term" value="P:glycolipid biosynthetic process"/>
    <property type="evidence" value="ECO:0007669"/>
    <property type="project" value="UniProtKB-ARBA"/>
</dbReference>
<keyword evidence="7" id="KW-1133">Transmembrane helix</keyword>
<feature type="transmembrane region" description="Helical" evidence="7">
    <location>
        <begin position="12"/>
        <end position="32"/>
    </location>
</feature>
<dbReference type="CDD" id="cd07984">
    <property type="entry name" value="LPLAT_LABLAT-like"/>
    <property type="match status" value="1"/>
</dbReference>
<keyword evidence="5 7" id="KW-0472">Membrane</keyword>
<dbReference type="GO" id="GO:0016746">
    <property type="term" value="F:acyltransferase activity"/>
    <property type="evidence" value="ECO:0007669"/>
    <property type="project" value="UniProtKB-KW"/>
</dbReference>
<evidence type="ECO:0000256" key="1">
    <source>
        <dbReference type="ARBA" id="ARBA00004533"/>
    </source>
</evidence>
<sequence length="292" mass="33310">MSKYLLYRLGQLVVVALPLKITYGIAVFLADLHRLISKRDRMAVMENLRAIAPEASNEAIEKNCRSLFRNFAKYLVEFFRFSIVDKQYIQKNLSIEGLEKVDKALLKKNGVLIVSAHMANWEFGGIAMAMLKYPIACVALKHRDKRINKFFTGQREKKGMEVIPLGQAAPRCLYALKKNKLLALVGDRDFTNSGIKIDLFGKLTTIPRGPAAFSIKTGAPLLLGILLRQKNNKLRFIYEGPFEIDPSGDYEQDVNSLTEKYISVIKEYIKANPDQWLIFRKFWEPLSLDVCD</sequence>
<keyword evidence="6" id="KW-0012">Acyltransferase</keyword>
<evidence type="ECO:0000313" key="8">
    <source>
        <dbReference type="EMBL" id="PIQ89866.1"/>
    </source>
</evidence>
<evidence type="ECO:0000256" key="3">
    <source>
        <dbReference type="ARBA" id="ARBA00022519"/>
    </source>
</evidence>